<dbReference type="EMBL" id="JBHMBS010000014">
    <property type="protein sequence ID" value="MFB9679174.1"/>
    <property type="molecule type" value="Genomic_DNA"/>
</dbReference>
<dbReference type="RefSeq" id="WP_386160504.1">
    <property type="nucleotide sequence ID" value="NZ_JBHMBS010000014.1"/>
</dbReference>
<reference evidence="1 2" key="1">
    <citation type="submission" date="2024-09" db="EMBL/GenBank/DDBJ databases">
        <authorList>
            <person name="Sun Q."/>
            <person name="Mori K."/>
        </authorList>
    </citation>
    <scope>NUCLEOTIDE SEQUENCE [LARGE SCALE GENOMIC DNA]</scope>
    <source>
        <strain evidence="1 2">JCM 3028</strain>
    </source>
</reference>
<accession>A0ABV5TJ93</accession>
<comment type="caution">
    <text evidence="1">The sequence shown here is derived from an EMBL/GenBank/DDBJ whole genome shotgun (WGS) entry which is preliminary data.</text>
</comment>
<proteinExistence type="predicted"/>
<protein>
    <submittedName>
        <fullName evidence="1">Uncharacterized protein</fullName>
    </submittedName>
</protein>
<evidence type="ECO:0000313" key="1">
    <source>
        <dbReference type="EMBL" id="MFB9679174.1"/>
    </source>
</evidence>
<dbReference type="Proteomes" id="UP001589610">
    <property type="component" value="Unassembled WGS sequence"/>
</dbReference>
<keyword evidence="2" id="KW-1185">Reference proteome</keyword>
<sequence length="62" mass="6872">MGGAPAVVDARFARRRPGPGVRHRLARALRPLVRTSRVEPLLDPALWGRPVQDERYAVVAFA</sequence>
<evidence type="ECO:0000313" key="2">
    <source>
        <dbReference type="Proteomes" id="UP001589610"/>
    </source>
</evidence>
<name>A0ABV5TJ93_9ACTN</name>
<gene>
    <name evidence="1" type="ORF">ACFFRH_27165</name>
</gene>
<organism evidence="1 2">
    <name type="scientific">Streptosporangium vulgare</name>
    <dbReference type="NCBI Taxonomy" id="46190"/>
    <lineage>
        <taxon>Bacteria</taxon>
        <taxon>Bacillati</taxon>
        <taxon>Actinomycetota</taxon>
        <taxon>Actinomycetes</taxon>
        <taxon>Streptosporangiales</taxon>
        <taxon>Streptosporangiaceae</taxon>
        <taxon>Streptosporangium</taxon>
    </lineage>
</organism>